<feature type="region of interest" description="Disordered" evidence="1">
    <location>
        <begin position="1"/>
        <end position="28"/>
    </location>
</feature>
<proteinExistence type="predicted"/>
<evidence type="ECO:0000313" key="3">
    <source>
        <dbReference type="Proteomes" id="UP000299102"/>
    </source>
</evidence>
<sequence length="80" mass="8267">MSILHTLAPVRSGDESGDSDDFYTSPSAAGRHVSADGADMLYGRLLKGVVSAWMASPGTVTGRFPFLPPGRGAVCGGRVE</sequence>
<keyword evidence="3" id="KW-1185">Reference proteome</keyword>
<organism evidence="2 3">
    <name type="scientific">Eumeta variegata</name>
    <name type="common">Bagworm moth</name>
    <name type="synonym">Eumeta japonica</name>
    <dbReference type="NCBI Taxonomy" id="151549"/>
    <lineage>
        <taxon>Eukaryota</taxon>
        <taxon>Metazoa</taxon>
        <taxon>Ecdysozoa</taxon>
        <taxon>Arthropoda</taxon>
        <taxon>Hexapoda</taxon>
        <taxon>Insecta</taxon>
        <taxon>Pterygota</taxon>
        <taxon>Neoptera</taxon>
        <taxon>Endopterygota</taxon>
        <taxon>Lepidoptera</taxon>
        <taxon>Glossata</taxon>
        <taxon>Ditrysia</taxon>
        <taxon>Tineoidea</taxon>
        <taxon>Psychidae</taxon>
        <taxon>Oiketicinae</taxon>
        <taxon>Eumeta</taxon>
    </lineage>
</organism>
<accession>A0A4C1ZQ87</accession>
<comment type="caution">
    <text evidence="2">The sequence shown here is derived from an EMBL/GenBank/DDBJ whole genome shotgun (WGS) entry which is preliminary data.</text>
</comment>
<protein>
    <submittedName>
        <fullName evidence="2">Uncharacterized protein</fullName>
    </submittedName>
</protein>
<dbReference type="AlphaFoldDB" id="A0A4C1ZQ87"/>
<reference evidence="2 3" key="1">
    <citation type="journal article" date="2019" name="Commun. Biol.">
        <title>The bagworm genome reveals a unique fibroin gene that provides high tensile strength.</title>
        <authorList>
            <person name="Kono N."/>
            <person name="Nakamura H."/>
            <person name="Ohtoshi R."/>
            <person name="Tomita M."/>
            <person name="Numata K."/>
            <person name="Arakawa K."/>
        </authorList>
    </citation>
    <scope>NUCLEOTIDE SEQUENCE [LARGE SCALE GENOMIC DNA]</scope>
</reference>
<evidence type="ECO:0000313" key="2">
    <source>
        <dbReference type="EMBL" id="GBP89079.1"/>
    </source>
</evidence>
<gene>
    <name evidence="2" type="ORF">EVAR_64715_1</name>
</gene>
<evidence type="ECO:0000256" key="1">
    <source>
        <dbReference type="SAM" id="MobiDB-lite"/>
    </source>
</evidence>
<name>A0A4C1ZQ87_EUMVA</name>
<dbReference type="Proteomes" id="UP000299102">
    <property type="component" value="Unassembled WGS sequence"/>
</dbReference>
<dbReference type="EMBL" id="BGZK01001973">
    <property type="protein sequence ID" value="GBP89079.1"/>
    <property type="molecule type" value="Genomic_DNA"/>
</dbReference>